<sequence length="71" mass="7979">MVLLLLCCGIINSILGGEIPSEIRKMGSVEEVQKFDEIAKQPMSEEISRKLENAYKSRDKVALHESSNQDE</sequence>
<keyword evidence="3" id="KW-1185">Reference proteome</keyword>
<feature type="chain" id="PRO_5015146613" evidence="1">
    <location>
        <begin position="17"/>
        <end position="71"/>
    </location>
</feature>
<evidence type="ECO:0000313" key="3">
    <source>
        <dbReference type="Proteomes" id="UP000238479"/>
    </source>
</evidence>
<dbReference type="Gramene" id="PRQ26330">
    <property type="protein sequence ID" value="PRQ26330"/>
    <property type="gene ID" value="RchiOBHm_Chr6g0293451"/>
</dbReference>
<evidence type="ECO:0000313" key="2">
    <source>
        <dbReference type="EMBL" id="PRQ26330.1"/>
    </source>
</evidence>
<reference evidence="2 3" key="1">
    <citation type="journal article" date="2018" name="Nat. Genet.">
        <title>The Rosa genome provides new insights in the design of modern roses.</title>
        <authorList>
            <person name="Bendahmane M."/>
        </authorList>
    </citation>
    <scope>NUCLEOTIDE SEQUENCE [LARGE SCALE GENOMIC DNA]</scope>
    <source>
        <strain evidence="3">cv. Old Blush</strain>
    </source>
</reference>
<dbReference type="EMBL" id="PDCK01000044">
    <property type="protein sequence ID" value="PRQ26330.1"/>
    <property type="molecule type" value="Genomic_DNA"/>
</dbReference>
<name>A0A2P6PWM7_ROSCH</name>
<organism evidence="2 3">
    <name type="scientific">Rosa chinensis</name>
    <name type="common">China rose</name>
    <dbReference type="NCBI Taxonomy" id="74649"/>
    <lineage>
        <taxon>Eukaryota</taxon>
        <taxon>Viridiplantae</taxon>
        <taxon>Streptophyta</taxon>
        <taxon>Embryophyta</taxon>
        <taxon>Tracheophyta</taxon>
        <taxon>Spermatophyta</taxon>
        <taxon>Magnoliopsida</taxon>
        <taxon>eudicotyledons</taxon>
        <taxon>Gunneridae</taxon>
        <taxon>Pentapetalae</taxon>
        <taxon>rosids</taxon>
        <taxon>fabids</taxon>
        <taxon>Rosales</taxon>
        <taxon>Rosaceae</taxon>
        <taxon>Rosoideae</taxon>
        <taxon>Rosoideae incertae sedis</taxon>
        <taxon>Rosa</taxon>
    </lineage>
</organism>
<dbReference type="AlphaFoldDB" id="A0A2P6PWM7"/>
<feature type="signal peptide" evidence="1">
    <location>
        <begin position="1"/>
        <end position="16"/>
    </location>
</feature>
<evidence type="ECO:0000256" key="1">
    <source>
        <dbReference type="SAM" id="SignalP"/>
    </source>
</evidence>
<gene>
    <name evidence="2" type="ORF">RchiOBHm_Chr6g0293451</name>
</gene>
<protein>
    <submittedName>
        <fullName evidence="2">Uncharacterized protein</fullName>
    </submittedName>
</protein>
<keyword evidence="1" id="KW-0732">Signal</keyword>
<dbReference type="Proteomes" id="UP000238479">
    <property type="component" value="Chromosome 6"/>
</dbReference>
<comment type="caution">
    <text evidence="2">The sequence shown here is derived from an EMBL/GenBank/DDBJ whole genome shotgun (WGS) entry which is preliminary data.</text>
</comment>
<proteinExistence type="predicted"/>
<accession>A0A2P6PWM7</accession>